<dbReference type="SUPFAM" id="SSF56719">
    <property type="entry name" value="Type II DNA topoisomerase"/>
    <property type="match status" value="1"/>
</dbReference>
<sequence length="432" mass="48862">FEKGIPVSDLKVIGKSVRTETKITFMPDPDIFEEINFNFDIIAHRLRELAFLNAGAKIDLKDEREPNKEVSYKYNGGIIEFAKHLNKNKDVLFKTPIYINGKKEDIEVEIALQYNDGYLENVLSFANNINTEEGGTHLAGFKAAITRVVNDYARSSIVSNFKKFSLKENENNLSGNDVREGLTAVISVKLLNPQFEGQTKTKLGNSEVRGVVSFIATEGLNNFLNENPDVTKKILSKSISALKAREAARRARDLVRQKNGLSLGTLPGKLADCSEKDPRFREIFLVEGDSAGGSAKQGRDRRFQAIMPLRGKILNVEKARLHKILENNEIRSIITALGINIGEDLDIEKLRYYKVIIMTDADVDGAHIKTLLLTFFFRYMKPLVERGNVYVARPPLYKVEYNKKSYYLFDEEELNTKLKEINGNPGVQRYKG</sequence>
<evidence type="ECO:0000256" key="2">
    <source>
        <dbReference type="ARBA" id="ARBA00010708"/>
    </source>
</evidence>
<evidence type="ECO:0000256" key="1">
    <source>
        <dbReference type="ARBA" id="ARBA00000185"/>
    </source>
</evidence>
<organism evidence="12">
    <name type="scientific">marine sediment metagenome</name>
    <dbReference type="NCBI Taxonomy" id="412755"/>
    <lineage>
        <taxon>unclassified sequences</taxon>
        <taxon>metagenomes</taxon>
        <taxon>ecological metagenomes</taxon>
    </lineage>
</organism>
<dbReference type="SUPFAM" id="SSF54211">
    <property type="entry name" value="Ribosomal protein S5 domain 2-like"/>
    <property type="match status" value="1"/>
</dbReference>
<dbReference type="InterPro" id="IPR018522">
    <property type="entry name" value="TopoIIA_CS"/>
</dbReference>
<dbReference type="InterPro" id="IPR014721">
    <property type="entry name" value="Ribsml_uS5_D2-typ_fold_subgr"/>
</dbReference>
<keyword evidence="7" id="KW-0460">Magnesium</keyword>
<dbReference type="PRINTS" id="PR01159">
    <property type="entry name" value="DNAGYRASEB"/>
</dbReference>
<dbReference type="SUPFAM" id="SSF55874">
    <property type="entry name" value="ATPase domain of HSP90 chaperone/DNA topoisomerase II/histidine kinase"/>
    <property type="match status" value="1"/>
</dbReference>
<dbReference type="InterPro" id="IPR001241">
    <property type="entry name" value="Topo_IIA"/>
</dbReference>
<evidence type="ECO:0000256" key="7">
    <source>
        <dbReference type="ARBA" id="ARBA00022842"/>
    </source>
</evidence>
<dbReference type="InterPro" id="IPR034160">
    <property type="entry name" value="TOPRIM_GyrB"/>
</dbReference>
<dbReference type="InterPro" id="IPR013759">
    <property type="entry name" value="Topo_IIA_B_C"/>
</dbReference>
<dbReference type="GO" id="GO:0003677">
    <property type="term" value="F:DNA binding"/>
    <property type="evidence" value="ECO:0007669"/>
    <property type="project" value="UniProtKB-KW"/>
</dbReference>
<dbReference type="PRINTS" id="PR00418">
    <property type="entry name" value="TPI2FAMILY"/>
</dbReference>
<dbReference type="InterPro" id="IPR006171">
    <property type="entry name" value="TOPRIM_dom"/>
</dbReference>
<feature type="domain" description="Toprim" evidence="11">
    <location>
        <begin position="281"/>
        <end position="395"/>
    </location>
</feature>
<dbReference type="AlphaFoldDB" id="X1KN98"/>
<dbReference type="PROSITE" id="PS50880">
    <property type="entry name" value="TOPRIM"/>
    <property type="match status" value="1"/>
</dbReference>
<dbReference type="Gene3D" id="3.30.565.10">
    <property type="entry name" value="Histidine kinase-like ATPase, C-terminal domain"/>
    <property type="match status" value="1"/>
</dbReference>
<dbReference type="GO" id="GO:0006265">
    <property type="term" value="P:DNA topological change"/>
    <property type="evidence" value="ECO:0007669"/>
    <property type="project" value="InterPro"/>
</dbReference>
<evidence type="ECO:0000259" key="11">
    <source>
        <dbReference type="PROSITE" id="PS50880"/>
    </source>
</evidence>
<dbReference type="Pfam" id="PF00204">
    <property type="entry name" value="DNA_gyraseB"/>
    <property type="match status" value="1"/>
</dbReference>
<dbReference type="CDD" id="cd00822">
    <property type="entry name" value="TopoII_Trans_DNA_gyrase"/>
    <property type="match status" value="1"/>
</dbReference>
<keyword evidence="8" id="KW-0799">Topoisomerase</keyword>
<dbReference type="FunFam" id="3.30.230.10:FF:000005">
    <property type="entry name" value="DNA gyrase subunit B"/>
    <property type="match status" value="1"/>
</dbReference>
<dbReference type="PANTHER" id="PTHR45866:SF1">
    <property type="entry name" value="DNA GYRASE SUBUNIT B, MITOCHONDRIAL"/>
    <property type="match status" value="1"/>
</dbReference>
<keyword evidence="5" id="KW-0547">Nucleotide-binding</keyword>
<dbReference type="GO" id="GO:0046872">
    <property type="term" value="F:metal ion binding"/>
    <property type="evidence" value="ECO:0007669"/>
    <property type="project" value="UniProtKB-KW"/>
</dbReference>
<proteinExistence type="inferred from homology"/>
<name>X1KN98_9ZZZZ</name>
<reference evidence="12" key="1">
    <citation type="journal article" date="2014" name="Front. Microbiol.">
        <title>High frequency of phylogenetically diverse reductive dehalogenase-homologous genes in deep subseafloor sedimentary metagenomes.</title>
        <authorList>
            <person name="Kawai M."/>
            <person name="Futagami T."/>
            <person name="Toyoda A."/>
            <person name="Takaki Y."/>
            <person name="Nishi S."/>
            <person name="Hori S."/>
            <person name="Arai W."/>
            <person name="Tsubouchi T."/>
            <person name="Morono Y."/>
            <person name="Uchiyama I."/>
            <person name="Ito T."/>
            <person name="Fujiyama A."/>
            <person name="Inagaki F."/>
            <person name="Takami H."/>
        </authorList>
    </citation>
    <scope>NUCLEOTIDE SEQUENCE</scope>
    <source>
        <strain evidence="12">Expedition CK06-06</strain>
    </source>
</reference>
<keyword evidence="6" id="KW-0067">ATP-binding</keyword>
<evidence type="ECO:0000313" key="12">
    <source>
        <dbReference type="EMBL" id="GAH91624.1"/>
    </source>
</evidence>
<gene>
    <name evidence="12" type="ORF">S06H3_06236</name>
</gene>
<feature type="non-terminal residue" evidence="12">
    <location>
        <position position="432"/>
    </location>
</feature>
<keyword evidence="4" id="KW-0479">Metal-binding</keyword>
<evidence type="ECO:0000256" key="3">
    <source>
        <dbReference type="ARBA" id="ARBA00012895"/>
    </source>
</evidence>
<dbReference type="InterPro" id="IPR013506">
    <property type="entry name" value="Topo_IIA_bsu_dom2"/>
</dbReference>
<evidence type="ECO:0000256" key="6">
    <source>
        <dbReference type="ARBA" id="ARBA00022840"/>
    </source>
</evidence>
<dbReference type="Gene3D" id="3.30.230.10">
    <property type="match status" value="1"/>
</dbReference>
<dbReference type="FunFam" id="3.40.50.670:FF:000001">
    <property type="entry name" value="DNA topoisomerase 2"/>
    <property type="match status" value="1"/>
</dbReference>
<evidence type="ECO:0000256" key="8">
    <source>
        <dbReference type="ARBA" id="ARBA00023029"/>
    </source>
</evidence>
<dbReference type="GO" id="GO:0005524">
    <property type="term" value="F:ATP binding"/>
    <property type="evidence" value="ECO:0007669"/>
    <property type="project" value="UniProtKB-KW"/>
</dbReference>
<dbReference type="InterPro" id="IPR013760">
    <property type="entry name" value="Topo_IIA-like_dom_sf"/>
</dbReference>
<dbReference type="PANTHER" id="PTHR45866">
    <property type="entry name" value="DNA GYRASE/TOPOISOMERASE SUBUNIT B"/>
    <property type="match status" value="1"/>
</dbReference>
<dbReference type="EC" id="5.6.2.2" evidence="3"/>
<dbReference type="SMART" id="SM00433">
    <property type="entry name" value="TOP2c"/>
    <property type="match status" value="1"/>
</dbReference>
<protein>
    <recommendedName>
        <fullName evidence="3">DNA topoisomerase (ATP-hydrolyzing)</fullName>
        <ecNumber evidence="3">5.6.2.2</ecNumber>
    </recommendedName>
</protein>
<dbReference type="GO" id="GO:0003918">
    <property type="term" value="F:DNA topoisomerase type II (double strand cut, ATP-hydrolyzing) activity"/>
    <property type="evidence" value="ECO:0007669"/>
    <property type="project" value="UniProtKB-EC"/>
</dbReference>
<dbReference type="PROSITE" id="PS00177">
    <property type="entry name" value="TOPOISOMERASE_II"/>
    <property type="match status" value="1"/>
</dbReference>
<evidence type="ECO:0000256" key="5">
    <source>
        <dbReference type="ARBA" id="ARBA00022741"/>
    </source>
</evidence>
<keyword evidence="9" id="KW-0238">DNA-binding</keyword>
<comment type="catalytic activity">
    <reaction evidence="1">
        <text>ATP-dependent breakage, passage and rejoining of double-stranded DNA.</text>
        <dbReference type="EC" id="5.6.2.2"/>
    </reaction>
</comment>
<dbReference type="Gene3D" id="3.40.50.670">
    <property type="match status" value="1"/>
</dbReference>
<dbReference type="EMBL" id="BARV01002407">
    <property type="protein sequence ID" value="GAH91624.1"/>
    <property type="molecule type" value="Genomic_DNA"/>
</dbReference>
<dbReference type="InterPro" id="IPR020568">
    <property type="entry name" value="Ribosomal_Su5_D2-typ_SF"/>
</dbReference>
<accession>X1KN98</accession>
<feature type="non-terminal residue" evidence="12">
    <location>
        <position position="1"/>
    </location>
</feature>
<evidence type="ECO:0000256" key="9">
    <source>
        <dbReference type="ARBA" id="ARBA00023125"/>
    </source>
</evidence>
<dbReference type="CDD" id="cd03366">
    <property type="entry name" value="TOPRIM_TopoIIA_GyrB"/>
    <property type="match status" value="1"/>
</dbReference>
<comment type="similarity">
    <text evidence="2">Belongs to the type II topoisomerase GyrB family.</text>
</comment>
<dbReference type="InterPro" id="IPR000565">
    <property type="entry name" value="Topo_IIA_B"/>
</dbReference>
<dbReference type="InterPro" id="IPR036890">
    <property type="entry name" value="HATPase_C_sf"/>
</dbReference>
<dbReference type="Pfam" id="PF01751">
    <property type="entry name" value="Toprim"/>
    <property type="match status" value="1"/>
</dbReference>
<evidence type="ECO:0000256" key="4">
    <source>
        <dbReference type="ARBA" id="ARBA00022723"/>
    </source>
</evidence>
<keyword evidence="10" id="KW-0413">Isomerase</keyword>
<evidence type="ECO:0000256" key="10">
    <source>
        <dbReference type="ARBA" id="ARBA00023235"/>
    </source>
</evidence>
<comment type="caution">
    <text evidence="12">The sequence shown here is derived from an EMBL/GenBank/DDBJ whole genome shotgun (WGS) entry which is preliminary data.</text>
</comment>